<dbReference type="InterPro" id="IPR025058">
    <property type="entry name" value="DUF3995"/>
</dbReference>
<evidence type="ECO:0000313" key="3">
    <source>
        <dbReference type="Proteomes" id="UP001205185"/>
    </source>
</evidence>
<organism evidence="2 3">
    <name type="scientific">Actinokineospora diospyrosa</name>
    <dbReference type="NCBI Taxonomy" id="103728"/>
    <lineage>
        <taxon>Bacteria</taxon>
        <taxon>Bacillati</taxon>
        <taxon>Actinomycetota</taxon>
        <taxon>Actinomycetes</taxon>
        <taxon>Pseudonocardiales</taxon>
        <taxon>Pseudonocardiaceae</taxon>
        <taxon>Actinokineospora</taxon>
    </lineage>
</organism>
<evidence type="ECO:0008006" key="4">
    <source>
        <dbReference type="Google" id="ProtNLM"/>
    </source>
</evidence>
<keyword evidence="1" id="KW-1133">Transmembrane helix</keyword>
<dbReference type="RefSeq" id="WP_253887817.1">
    <property type="nucleotide sequence ID" value="NZ_BAAAVB010000013.1"/>
</dbReference>
<keyword evidence="3" id="KW-1185">Reference proteome</keyword>
<proteinExistence type="predicted"/>
<comment type="caution">
    <text evidence="2">The sequence shown here is derived from an EMBL/GenBank/DDBJ whole genome shotgun (WGS) entry which is preliminary data.</text>
</comment>
<feature type="transmembrane region" description="Helical" evidence="1">
    <location>
        <begin position="83"/>
        <end position="100"/>
    </location>
</feature>
<sequence length="138" mass="15306">MVTTIIAIVLALSLTVVGVLHLVWAAGIYFPFASEREAARKAVGDRETMPPWPLTTLVGALLILAAYLVLALRWPTWRIVADWVYEWSIWGIAVVFFLRALEPLAARTASAEYNRLNRRLYSPFVLVLSVLAAVVALA</sequence>
<feature type="transmembrane region" description="Helical" evidence="1">
    <location>
        <begin position="49"/>
        <end position="71"/>
    </location>
</feature>
<feature type="transmembrane region" description="Helical" evidence="1">
    <location>
        <begin position="120"/>
        <end position="137"/>
    </location>
</feature>
<dbReference type="Proteomes" id="UP001205185">
    <property type="component" value="Unassembled WGS sequence"/>
</dbReference>
<protein>
    <recommendedName>
        <fullName evidence="4">DUF3995 domain-containing protein</fullName>
    </recommendedName>
</protein>
<dbReference type="EMBL" id="JAMTCO010000008">
    <property type="protein sequence ID" value="MCP2270848.1"/>
    <property type="molecule type" value="Genomic_DNA"/>
</dbReference>
<evidence type="ECO:0000256" key="1">
    <source>
        <dbReference type="SAM" id="Phobius"/>
    </source>
</evidence>
<gene>
    <name evidence="2" type="ORF">LV75_003360</name>
</gene>
<keyword evidence="1" id="KW-0812">Transmembrane</keyword>
<keyword evidence="1" id="KW-0472">Membrane</keyword>
<name>A0ABT1IDZ9_9PSEU</name>
<dbReference type="Pfam" id="PF13160">
    <property type="entry name" value="DUF3995"/>
    <property type="match status" value="1"/>
</dbReference>
<evidence type="ECO:0000313" key="2">
    <source>
        <dbReference type="EMBL" id="MCP2270848.1"/>
    </source>
</evidence>
<accession>A0ABT1IDZ9</accession>
<reference evidence="2 3" key="1">
    <citation type="submission" date="2022-06" db="EMBL/GenBank/DDBJ databases">
        <title>Genomic Encyclopedia of Archaeal and Bacterial Type Strains, Phase II (KMG-II): from individual species to whole genera.</title>
        <authorList>
            <person name="Goeker M."/>
        </authorList>
    </citation>
    <scope>NUCLEOTIDE SEQUENCE [LARGE SCALE GENOMIC DNA]</scope>
    <source>
        <strain evidence="2 3">DSM 44255</strain>
    </source>
</reference>